<accession>W8U745</accession>
<evidence type="ECO:0000313" key="1">
    <source>
        <dbReference type="EMBL" id="AHM56711.1"/>
    </source>
</evidence>
<dbReference type="HOGENOM" id="CLU_147939_1_0_9"/>
<keyword evidence="2" id="KW-1185">Reference proteome</keyword>
<dbReference type="KEGG" id="eac:EAL2_c14160"/>
<protein>
    <submittedName>
        <fullName evidence="1">TrpR family protein YerC/YecD</fullName>
    </submittedName>
</protein>
<dbReference type="InterPro" id="IPR000831">
    <property type="entry name" value="Trp_repress"/>
</dbReference>
<dbReference type="PANTHER" id="PTHR40080">
    <property type="entry name" value="LMO1763 PROTEIN"/>
    <property type="match status" value="1"/>
</dbReference>
<dbReference type="NCBIfam" id="TIGR02531">
    <property type="entry name" value="yecD_yerC"/>
    <property type="match status" value="1"/>
</dbReference>
<dbReference type="eggNOG" id="COG4496">
    <property type="taxonomic scope" value="Bacteria"/>
</dbReference>
<dbReference type="AlphaFoldDB" id="W8U745"/>
<sequence>MSYNSNIKSKDIDEFFKAVLELETEKECYMFFEDICTIKEIQSISQRLQVAKLLKLNKTYSEIEEETGASTATISRISKCLFYGAGGYRLILDRLGYIDIEKKEKKKKRIKGLWPFFV</sequence>
<dbReference type="GO" id="GO:0043565">
    <property type="term" value="F:sequence-specific DNA binding"/>
    <property type="evidence" value="ECO:0007669"/>
    <property type="project" value="InterPro"/>
</dbReference>
<reference evidence="1 2" key="1">
    <citation type="journal article" date="2014" name="Genome Announc.">
        <title>Complete Genome Sequence of Amino Acid-Utilizing Eubacterium acidaminophilum al-2 (DSM 3953).</title>
        <authorList>
            <person name="Poehlein A."/>
            <person name="Andreesen J.R."/>
            <person name="Daniel R."/>
        </authorList>
    </citation>
    <scope>NUCLEOTIDE SEQUENCE [LARGE SCALE GENOMIC DNA]</scope>
    <source>
        <strain evidence="1 2">DSM 3953</strain>
    </source>
</reference>
<dbReference type="Pfam" id="PF01371">
    <property type="entry name" value="Trp_repressor"/>
    <property type="match status" value="1"/>
</dbReference>
<dbReference type="Gene3D" id="1.10.1270.10">
    <property type="entry name" value="TrpR-like"/>
    <property type="match status" value="1"/>
</dbReference>
<dbReference type="InterPro" id="IPR010921">
    <property type="entry name" value="Trp_repressor/repl_initiator"/>
</dbReference>
<dbReference type="GO" id="GO:0003700">
    <property type="term" value="F:DNA-binding transcription factor activity"/>
    <property type="evidence" value="ECO:0007669"/>
    <property type="project" value="InterPro"/>
</dbReference>
<organism evidence="1 2">
    <name type="scientific">Peptoclostridium acidaminophilum DSM 3953</name>
    <dbReference type="NCBI Taxonomy" id="1286171"/>
    <lineage>
        <taxon>Bacteria</taxon>
        <taxon>Bacillati</taxon>
        <taxon>Bacillota</taxon>
        <taxon>Clostridia</taxon>
        <taxon>Peptostreptococcales</taxon>
        <taxon>Peptoclostridiaceae</taxon>
        <taxon>Peptoclostridium</taxon>
    </lineage>
</organism>
<gene>
    <name evidence="1" type="ORF">EAL2_c14160</name>
</gene>
<dbReference type="InterPro" id="IPR038116">
    <property type="entry name" value="TrpR-like_sf"/>
</dbReference>
<dbReference type="RefSeq" id="WP_025435695.1">
    <property type="nucleotide sequence ID" value="NZ_CP007452.1"/>
</dbReference>
<dbReference type="PANTHER" id="PTHR40080:SF1">
    <property type="entry name" value="TRPR-LIKE PROTEIN YERC_YECD"/>
    <property type="match status" value="1"/>
</dbReference>
<dbReference type="InterPro" id="IPR013368">
    <property type="entry name" value="YecD_YerC"/>
</dbReference>
<name>W8U745_PEPAC</name>
<evidence type="ECO:0000313" key="2">
    <source>
        <dbReference type="Proteomes" id="UP000019591"/>
    </source>
</evidence>
<dbReference type="EMBL" id="CP007452">
    <property type="protein sequence ID" value="AHM56711.1"/>
    <property type="molecule type" value="Genomic_DNA"/>
</dbReference>
<dbReference type="STRING" id="1286171.EAL2_c14160"/>
<proteinExistence type="predicted"/>
<dbReference type="SUPFAM" id="SSF48295">
    <property type="entry name" value="TrpR-like"/>
    <property type="match status" value="1"/>
</dbReference>
<dbReference type="OrthoDB" id="2874807at2"/>
<dbReference type="PATRIC" id="fig|1286171.3.peg.1366"/>
<dbReference type="Proteomes" id="UP000019591">
    <property type="component" value="Chromosome"/>
</dbReference>